<comment type="catalytic activity">
    <reaction evidence="5">
        <text>glucuronate acceptor + UDP-alpha-D-glucuronate = acceptor beta-D-glucuronoside + UDP + H(+)</text>
        <dbReference type="Rhea" id="RHEA:21032"/>
        <dbReference type="ChEBI" id="CHEBI:15378"/>
        <dbReference type="ChEBI" id="CHEBI:58052"/>
        <dbReference type="ChEBI" id="CHEBI:58223"/>
        <dbReference type="ChEBI" id="CHEBI:132367"/>
        <dbReference type="ChEBI" id="CHEBI:132368"/>
        <dbReference type="EC" id="2.4.1.17"/>
    </reaction>
</comment>
<proteinExistence type="inferred from homology"/>
<dbReference type="EC" id="2.4.1.17" evidence="5"/>
<dbReference type="InterPro" id="IPR002213">
    <property type="entry name" value="UDP_glucos_trans"/>
</dbReference>
<feature type="chain" id="PRO_5043094483" description="UDP-glucuronosyltransferase" evidence="5">
    <location>
        <begin position="32"/>
        <end position="529"/>
    </location>
</feature>
<dbReference type="GO" id="GO:0016020">
    <property type="term" value="C:membrane"/>
    <property type="evidence" value="ECO:0007669"/>
    <property type="project" value="UniProtKB-SubCell"/>
</dbReference>
<dbReference type="Proteomes" id="UP001497497">
    <property type="component" value="Unassembled WGS sequence"/>
</dbReference>
<accession>A0AAV2IAE5</accession>
<dbReference type="PANTHER" id="PTHR48043:SF145">
    <property type="entry name" value="FI06409P-RELATED"/>
    <property type="match status" value="1"/>
</dbReference>
<organism evidence="6 7">
    <name type="scientific">Lymnaea stagnalis</name>
    <name type="common">Great pond snail</name>
    <name type="synonym">Helix stagnalis</name>
    <dbReference type="NCBI Taxonomy" id="6523"/>
    <lineage>
        <taxon>Eukaryota</taxon>
        <taxon>Metazoa</taxon>
        <taxon>Spiralia</taxon>
        <taxon>Lophotrochozoa</taxon>
        <taxon>Mollusca</taxon>
        <taxon>Gastropoda</taxon>
        <taxon>Heterobranchia</taxon>
        <taxon>Euthyneura</taxon>
        <taxon>Panpulmonata</taxon>
        <taxon>Hygrophila</taxon>
        <taxon>Lymnaeoidea</taxon>
        <taxon>Lymnaeidae</taxon>
        <taxon>Lymnaea</taxon>
    </lineage>
</organism>
<evidence type="ECO:0000256" key="3">
    <source>
        <dbReference type="ARBA" id="ARBA00022679"/>
    </source>
</evidence>
<dbReference type="FunFam" id="3.40.50.2000:FF:000021">
    <property type="entry name" value="UDP-glucuronosyltransferase"/>
    <property type="match status" value="1"/>
</dbReference>
<dbReference type="InterPro" id="IPR035595">
    <property type="entry name" value="UDP_glycos_trans_CS"/>
</dbReference>
<dbReference type="EMBL" id="CAXITT010000575">
    <property type="protein sequence ID" value="CAL1543780.1"/>
    <property type="molecule type" value="Genomic_DNA"/>
</dbReference>
<comment type="caution">
    <text evidence="6">The sequence shown here is derived from an EMBL/GenBank/DDBJ whole genome shotgun (WGS) entry which is preliminary data.</text>
</comment>
<dbReference type="PANTHER" id="PTHR48043">
    <property type="entry name" value="EG:EG0003.4 PROTEIN-RELATED"/>
    <property type="match status" value="1"/>
</dbReference>
<reference evidence="6 7" key="1">
    <citation type="submission" date="2024-04" db="EMBL/GenBank/DDBJ databases">
        <authorList>
            <consortium name="Genoscope - CEA"/>
            <person name="William W."/>
        </authorList>
    </citation>
    <scope>NUCLEOTIDE SEQUENCE [LARGE SCALE GENOMIC DNA]</scope>
</reference>
<evidence type="ECO:0000256" key="2">
    <source>
        <dbReference type="ARBA" id="ARBA00022676"/>
    </source>
</evidence>
<dbReference type="GO" id="GO:0015020">
    <property type="term" value="F:glucuronosyltransferase activity"/>
    <property type="evidence" value="ECO:0007669"/>
    <property type="project" value="UniProtKB-EC"/>
</dbReference>
<comment type="similarity">
    <text evidence="1 4">Belongs to the UDP-glycosyltransferase family.</text>
</comment>
<feature type="transmembrane region" description="Helical" evidence="5">
    <location>
        <begin position="479"/>
        <end position="506"/>
    </location>
</feature>
<gene>
    <name evidence="6" type="ORF">GSLYS_00017293001</name>
</gene>
<sequence>MATDKPRSFHAKVCVMMAATVLLLSACSSEAKRVVLFSVPHVANVRTHTNVGRALTALGHEAYVCIPQFMLDEKMVNVDGVSVVPYGDYLGNVEELFFGKSIEKIWNRESVGVSHMINFFQAMKEMVRKILGDEALESRLRSLEPDLFVITNFPPFKNFVILPYKLDVPFVYMSPFNDLPSQRVPFSPSATACPISASFSNEGMTLVDRLKTAVCNVMILIMDQLVLDDSMVSEFAPQRPQISVEAIQMKAELYIVESDHVLDFAKPELPSMKLIGCTAPIPAKPLKEPFKSFVDSAPRGVAVVTFGSSVVNLPPDVSDKMASAFLQQDLHVVWRVNLSSPDPVKILTSKWVPQNDILGHPNTKLFISHCGANGQYESVYHGVPMLCLPLVGDQFYNAQRSKSKGFGLTGSIMDLTDKELADLMRKITQNETFRSNVKKASELFRLLYKVPAESAALWIDHVMEYGGTYMRSAGQLMPMYQFLMLDVLGVVSLSCLLALLVVFGLLRCCFRLGRKICGRKQSSRKSKKD</sequence>
<evidence type="ECO:0000256" key="5">
    <source>
        <dbReference type="RuleBase" id="RU362059"/>
    </source>
</evidence>
<dbReference type="PROSITE" id="PS00375">
    <property type="entry name" value="UDPGT"/>
    <property type="match status" value="1"/>
</dbReference>
<keyword evidence="5" id="KW-1133">Transmembrane helix</keyword>
<evidence type="ECO:0000256" key="4">
    <source>
        <dbReference type="RuleBase" id="RU003718"/>
    </source>
</evidence>
<feature type="signal peptide" evidence="5">
    <location>
        <begin position="1"/>
        <end position="31"/>
    </location>
</feature>
<dbReference type="Gene3D" id="3.40.50.2000">
    <property type="entry name" value="Glycogen Phosphorylase B"/>
    <property type="match status" value="2"/>
</dbReference>
<evidence type="ECO:0000313" key="7">
    <source>
        <dbReference type="Proteomes" id="UP001497497"/>
    </source>
</evidence>
<dbReference type="SUPFAM" id="SSF53756">
    <property type="entry name" value="UDP-Glycosyltransferase/glycogen phosphorylase"/>
    <property type="match status" value="1"/>
</dbReference>
<dbReference type="Pfam" id="PF00201">
    <property type="entry name" value="UDPGT"/>
    <property type="match status" value="1"/>
</dbReference>
<evidence type="ECO:0000313" key="6">
    <source>
        <dbReference type="EMBL" id="CAL1543780.1"/>
    </source>
</evidence>
<name>A0AAV2IAE5_LYMST</name>
<dbReference type="AlphaFoldDB" id="A0AAV2IAE5"/>
<protein>
    <recommendedName>
        <fullName evidence="5">UDP-glucuronosyltransferase</fullName>
        <ecNumber evidence="5">2.4.1.17</ecNumber>
    </recommendedName>
</protein>
<keyword evidence="3 4" id="KW-0808">Transferase</keyword>
<dbReference type="InterPro" id="IPR050271">
    <property type="entry name" value="UDP-glycosyltransferase"/>
</dbReference>
<keyword evidence="5" id="KW-0732">Signal</keyword>
<comment type="subcellular location">
    <subcellularLocation>
        <location evidence="5">Membrane</location>
        <topology evidence="5">Single-pass membrane protein</topology>
    </subcellularLocation>
</comment>
<dbReference type="PROSITE" id="PS51257">
    <property type="entry name" value="PROKAR_LIPOPROTEIN"/>
    <property type="match status" value="1"/>
</dbReference>
<evidence type="ECO:0000256" key="1">
    <source>
        <dbReference type="ARBA" id="ARBA00009995"/>
    </source>
</evidence>
<keyword evidence="7" id="KW-1185">Reference proteome</keyword>
<keyword evidence="5" id="KW-0472">Membrane</keyword>
<keyword evidence="2 4" id="KW-0328">Glycosyltransferase</keyword>
<dbReference type="CDD" id="cd03784">
    <property type="entry name" value="GT1_Gtf-like"/>
    <property type="match status" value="1"/>
</dbReference>
<keyword evidence="5" id="KW-0812">Transmembrane</keyword>